<accession>A0A5C3QCF7</accession>
<dbReference type="STRING" id="1884261.A0A5C3QCF7"/>
<evidence type="ECO:0000256" key="5">
    <source>
        <dbReference type="SAM" id="MobiDB-lite"/>
    </source>
</evidence>
<proteinExistence type="predicted"/>
<organism evidence="7 8">
    <name type="scientific">Pterulicium gracile</name>
    <dbReference type="NCBI Taxonomy" id="1884261"/>
    <lineage>
        <taxon>Eukaryota</taxon>
        <taxon>Fungi</taxon>
        <taxon>Dikarya</taxon>
        <taxon>Basidiomycota</taxon>
        <taxon>Agaricomycotina</taxon>
        <taxon>Agaricomycetes</taxon>
        <taxon>Agaricomycetidae</taxon>
        <taxon>Agaricales</taxon>
        <taxon>Pleurotineae</taxon>
        <taxon>Pterulaceae</taxon>
        <taxon>Pterulicium</taxon>
    </lineage>
</organism>
<dbReference type="InterPro" id="IPR002893">
    <property type="entry name" value="Znf_MYND"/>
</dbReference>
<evidence type="ECO:0000256" key="3">
    <source>
        <dbReference type="ARBA" id="ARBA00022833"/>
    </source>
</evidence>
<evidence type="ECO:0000313" key="7">
    <source>
        <dbReference type="EMBL" id="TFK99206.1"/>
    </source>
</evidence>
<evidence type="ECO:0000313" key="8">
    <source>
        <dbReference type="Proteomes" id="UP000305067"/>
    </source>
</evidence>
<evidence type="ECO:0000256" key="1">
    <source>
        <dbReference type="ARBA" id="ARBA00022723"/>
    </source>
</evidence>
<name>A0A5C3QCF7_9AGAR</name>
<feature type="compositionally biased region" description="Basic and acidic residues" evidence="5">
    <location>
        <begin position="233"/>
        <end position="245"/>
    </location>
</feature>
<dbReference type="Pfam" id="PF01753">
    <property type="entry name" value="zf-MYND"/>
    <property type="match status" value="1"/>
</dbReference>
<feature type="domain" description="MYND-type" evidence="6">
    <location>
        <begin position="54"/>
        <end position="91"/>
    </location>
</feature>
<evidence type="ECO:0000256" key="4">
    <source>
        <dbReference type="PROSITE-ProRule" id="PRU00134"/>
    </source>
</evidence>
<evidence type="ECO:0000259" key="6">
    <source>
        <dbReference type="PROSITE" id="PS50865"/>
    </source>
</evidence>
<dbReference type="PROSITE" id="PS50865">
    <property type="entry name" value="ZF_MYND_2"/>
    <property type="match status" value="1"/>
</dbReference>
<evidence type="ECO:0000256" key="2">
    <source>
        <dbReference type="ARBA" id="ARBA00022771"/>
    </source>
</evidence>
<gene>
    <name evidence="7" type="ORF">BDV98DRAFT_188432</name>
</gene>
<dbReference type="PROSITE" id="PS51257">
    <property type="entry name" value="PROKAR_LIPOPROTEIN"/>
    <property type="match status" value="1"/>
</dbReference>
<protein>
    <recommendedName>
        <fullName evidence="6">MYND-type domain-containing protein</fullName>
    </recommendedName>
</protein>
<keyword evidence="8" id="KW-1185">Reference proteome</keyword>
<keyword evidence="1" id="KW-0479">Metal-binding</keyword>
<keyword evidence="2 4" id="KW-0863">Zinc-finger</keyword>
<feature type="region of interest" description="Disordered" evidence="5">
    <location>
        <begin position="225"/>
        <end position="252"/>
    </location>
</feature>
<dbReference type="Gene3D" id="6.10.140.2220">
    <property type="match status" value="1"/>
</dbReference>
<keyword evidence="3" id="KW-0862">Zinc</keyword>
<sequence>MNRKRNAIGCSRRRGCGYWLSRPPSIPHTLLSCATLCSLASSIYSQFTCSNPPCSKAGSANEFSRCSKCQSTYYCNRECQLAHWSAHKTQCKPWFDKHRKCDDMSAHFGKLELVTWSGVCQVTEGTLLLQSVPFTLQRNPTIAAKEHLGFGCVFEEEAADPKERFETDCHSDLEKFFEYRPQGFRWTCCELVGSSPYGCDHHGTGPKACTCDFCRSGERLPDDVYNNPHPSRKGLELSRGPDPRSRGIPWTM</sequence>
<dbReference type="AlphaFoldDB" id="A0A5C3QCF7"/>
<dbReference type="OrthoDB" id="432970at2759"/>
<dbReference type="EMBL" id="ML178835">
    <property type="protein sequence ID" value="TFK99206.1"/>
    <property type="molecule type" value="Genomic_DNA"/>
</dbReference>
<reference evidence="7 8" key="1">
    <citation type="journal article" date="2019" name="Nat. Ecol. Evol.">
        <title>Megaphylogeny resolves global patterns of mushroom evolution.</title>
        <authorList>
            <person name="Varga T."/>
            <person name="Krizsan K."/>
            <person name="Foldi C."/>
            <person name="Dima B."/>
            <person name="Sanchez-Garcia M."/>
            <person name="Sanchez-Ramirez S."/>
            <person name="Szollosi G.J."/>
            <person name="Szarkandi J.G."/>
            <person name="Papp V."/>
            <person name="Albert L."/>
            <person name="Andreopoulos W."/>
            <person name="Angelini C."/>
            <person name="Antonin V."/>
            <person name="Barry K.W."/>
            <person name="Bougher N.L."/>
            <person name="Buchanan P."/>
            <person name="Buyck B."/>
            <person name="Bense V."/>
            <person name="Catcheside P."/>
            <person name="Chovatia M."/>
            <person name="Cooper J."/>
            <person name="Damon W."/>
            <person name="Desjardin D."/>
            <person name="Finy P."/>
            <person name="Geml J."/>
            <person name="Haridas S."/>
            <person name="Hughes K."/>
            <person name="Justo A."/>
            <person name="Karasinski D."/>
            <person name="Kautmanova I."/>
            <person name="Kiss B."/>
            <person name="Kocsube S."/>
            <person name="Kotiranta H."/>
            <person name="LaButti K.M."/>
            <person name="Lechner B.E."/>
            <person name="Liimatainen K."/>
            <person name="Lipzen A."/>
            <person name="Lukacs Z."/>
            <person name="Mihaltcheva S."/>
            <person name="Morgado L.N."/>
            <person name="Niskanen T."/>
            <person name="Noordeloos M.E."/>
            <person name="Ohm R.A."/>
            <person name="Ortiz-Santana B."/>
            <person name="Ovrebo C."/>
            <person name="Racz N."/>
            <person name="Riley R."/>
            <person name="Savchenko A."/>
            <person name="Shiryaev A."/>
            <person name="Soop K."/>
            <person name="Spirin V."/>
            <person name="Szebenyi C."/>
            <person name="Tomsovsky M."/>
            <person name="Tulloss R.E."/>
            <person name="Uehling J."/>
            <person name="Grigoriev I.V."/>
            <person name="Vagvolgyi C."/>
            <person name="Papp T."/>
            <person name="Martin F.M."/>
            <person name="Miettinen O."/>
            <person name="Hibbett D.S."/>
            <person name="Nagy L.G."/>
        </authorList>
    </citation>
    <scope>NUCLEOTIDE SEQUENCE [LARGE SCALE GENOMIC DNA]</scope>
    <source>
        <strain evidence="7 8">CBS 309.79</strain>
    </source>
</reference>
<dbReference type="Proteomes" id="UP000305067">
    <property type="component" value="Unassembled WGS sequence"/>
</dbReference>
<dbReference type="GO" id="GO:0008270">
    <property type="term" value="F:zinc ion binding"/>
    <property type="evidence" value="ECO:0007669"/>
    <property type="project" value="UniProtKB-KW"/>
</dbReference>
<dbReference type="SUPFAM" id="SSF144232">
    <property type="entry name" value="HIT/MYND zinc finger-like"/>
    <property type="match status" value="1"/>
</dbReference>